<dbReference type="RefSeq" id="WP_354448751.1">
    <property type="nucleotide sequence ID" value="NZ_JBEPSH010000014.1"/>
</dbReference>
<feature type="coiled-coil region" evidence="1">
    <location>
        <begin position="342"/>
        <end position="404"/>
    </location>
</feature>
<evidence type="ECO:0000313" key="4">
    <source>
        <dbReference type="Proteomes" id="UP001549320"/>
    </source>
</evidence>
<gene>
    <name evidence="3" type="ORF">ABIE13_005228</name>
</gene>
<sequence length="776" mass="82542">MTGFSTITSHSGLSSPSEAILEAGQATDTSSTLEVGEGQAAVGSGVSTASLHTGRRDQQNIDSANEILQALRARGIDAQFPFLEGDDEFFEAQGFEVHEENSPPAPSVGATPGASKAVSLGSGEMSAQVMSDPQAQQPGWAARIYSGIADTVGRTLEYCDMVMANAGPGARKPGAPILSDVSEATASEAKKITADIANAGPGARKAGAPVLSDVSEATASEAKKITADIETKLAQLYRALIHTYQTPELALQHPGGSGLVLGNAPDDEERSVLRIRALAALQVMGRAVSSIAVAATLPAAAAEPTTGFVARIFAFLSGVVLGSRALSRIPENANLRAAANHITEVMNEVDALLDKLNALVRQERMRTASTSRALLVSLERDDHIKTLDRQIEQLQSALARASTLPAGSTVIQNRPVALGRGEARALMLERMADSKSVFGAIFSLVGRALTSLGIFMAGLPSFFFGDSARTESERSERAFSANYKDALIKLSSRAENSRLDAVEDPIRLMEMRGLSINEILIGQEEAGRQLCRGENLHSLIRAGSNLVLAELVVGDGAMTYLVPSNVTIVRDLASYIAVMADKPAGDLEAPLARTDSSGALLTADPDGKLFNFLMSMPTAYTANMVGQASGRHSGIMTIDHHGAGFPGGARSMQFERVFKRDEDGQLSLDGEGKPITEVRISFLIKQSNPVFTPLAKELEKVKDFMVIRAIAANRARRESTEATENVKVASVLADFHVEELQQVLRELNEEKAEVGVLMAADLEQVNALKRWRYPVV</sequence>
<comment type="caution">
    <text evidence="3">The sequence shown here is derived from an EMBL/GenBank/DDBJ whole genome shotgun (WGS) entry which is preliminary data.</text>
</comment>
<accession>A0ABV2QGC7</accession>
<evidence type="ECO:0000256" key="2">
    <source>
        <dbReference type="SAM" id="MobiDB-lite"/>
    </source>
</evidence>
<protein>
    <submittedName>
        <fullName evidence="3">Uncharacterized protein</fullName>
    </submittedName>
</protein>
<organism evidence="3 4">
    <name type="scientific">Ottowia thiooxydans</name>
    <dbReference type="NCBI Taxonomy" id="219182"/>
    <lineage>
        <taxon>Bacteria</taxon>
        <taxon>Pseudomonadati</taxon>
        <taxon>Pseudomonadota</taxon>
        <taxon>Betaproteobacteria</taxon>
        <taxon>Burkholderiales</taxon>
        <taxon>Comamonadaceae</taxon>
        <taxon>Ottowia</taxon>
    </lineage>
</organism>
<proteinExistence type="predicted"/>
<dbReference type="EMBL" id="JBEPSH010000014">
    <property type="protein sequence ID" value="MET4580089.1"/>
    <property type="molecule type" value="Genomic_DNA"/>
</dbReference>
<dbReference type="Proteomes" id="UP001549320">
    <property type="component" value="Unassembled WGS sequence"/>
</dbReference>
<keyword evidence="4" id="KW-1185">Reference proteome</keyword>
<feature type="compositionally biased region" description="Polar residues" evidence="2">
    <location>
        <begin position="1"/>
        <end position="17"/>
    </location>
</feature>
<keyword evidence="1" id="KW-0175">Coiled coil</keyword>
<feature type="region of interest" description="Disordered" evidence="2">
    <location>
        <begin position="1"/>
        <end position="29"/>
    </location>
</feature>
<name>A0ABV2QGC7_9BURK</name>
<feature type="region of interest" description="Disordered" evidence="2">
    <location>
        <begin position="99"/>
        <end position="118"/>
    </location>
</feature>
<evidence type="ECO:0000256" key="1">
    <source>
        <dbReference type="SAM" id="Coils"/>
    </source>
</evidence>
<evidence type="ECO:0000313" key="3">
    <source>
        <dbReference type="EMBL" id="MET4580089.1"/>
    </source>
</evidence>
<reference evidence="3 4" key="1">
    <citation type="submission" date="2024-06" db="EMBL/GenBank/DDBJ databases">
        <title>Sorghum-associated microbial communities from plants grown in Nebraska, USA.</title>
        <authorList>
            <person name="Schachtman D."/>
        </authorList>
    </citation>
    <scope>NUCLEOTIDE SEQUENCE [LARGE SCALE GENOMIC DNA]</scope>
    <source>
        <strain evidence="3 4">2709</strain>
    </source>
</reference>